<dbReference type="GO" id="GO:0008422">
    <property type="term" value="F:beta-glucosidase activity"/>
    <property type="evidence" value="ECO:0007669"/>
    <property type="project" value="UniProtKB-EC"/>
</dbReference>
<dbReference type="PROSITE" id="PS00653">
    <property type="entry name" value="GLYCOSYL_HYDROL_F1_2"/>
    <property type="match status" value="1"/>
</dbReference>
<evidence type="ECO:0000256" key="7">
    <source>
        <dbReference type="ARBA" id="ARBA00023295"/>
    </source>
</evidence>
<keyword evidence="5" id="KW-0136">Cellulose degradation</keyword>
<protein>
    <recommendedName>
        <fullName evidence="3 10">Beta-glucosidase</fullName>
        <ecNumber evidence="3 10">3.2.1.21</ecNumber>
    </recommendedName>
</protein>
<evidence type="ECO:0000313" key="11">
    <source>
        <dbReference type="EMBL" id="MBM7797156.1"/>
    </source>
</evidence>
<feature type="active site" description="Nucleophile" evidence="9">
    <location>
        <position position="376"/>
    </location>
</feature>
<dbReference type="PRINTS" id="PR00131">
    <property type="entry name" value="GLHYDRLASE1"/>
</dbReference>
<reference evidence="11 12" key="1">
    <citation type="submission" date="2021-01" db="EMBL/GenBank/DDBJ databases">
        <title>Sequencing the genomes of 1000 actinobacteria strains.</title>
        <authorList>
            <person name="Klenk H.-P."/>
        </authorList>
    </citation>
    <scope>NUCLEOTIDE SEQUENCE [LARGE SCALE GENOMIC DNA]</scope>
    <source>
        <strain evidence="11 12">DSM 18662</strain>
    </source>
</reference>
<keyword evidence="7 10" id="KW-0326">Glycosidase</keyword>
<dbReference type="InterPro" id="IPR017853">
    <property type="entry name" value="GH"/>
</dbReference>
<dbReference type="EC" id="3.2.1.21" evidence="3 10"/>
<dbReference type="PROSITE" id="PS00572">
    <property type="entry name" value="GLYCOSYL_HYDROL_F1_1"/>
    <property type="match status" value="1"/>
</dbReference>
<evidence type="ECO:0000256" key="5">
    <source>
        <dbReference type="ARBA" id="ARBA00023001"/>
    </source>
</evidence>
<dbReference type="InterPro" id="IPR001360">
    <property type="entry name" value="Glyco_hydro_1"/>
</dbReference>
<dbReference type="PANTHER" id="PTHR10353:SF36">
    <property type="entry name" value="LP05116P"/>
    <property type="match status" value="1"/>
</dbReference>
<evidence type="ECO:0000256" key="10">
    <source>
        <dbReference type="RuleBase" id="RU361175"/>
    </source>
</evidence>
<keyword evidence="4 10" id="KW-0378">Hydrolase</keyword>
<gene>
    <name evidence="11" type="ORF">JOE57_000077</name>
</gene>
<dbReference type="Proteomes" id="UP000704762">
    <property type="component" value="Unassembled WGS sequence"/>
</dbReference>
<dbReference type="RefSeq" id="WP_204915883.1">
    <property type="nucleotide sequence ID" value="NZ_BAAAQP010000003.1"/>
</dbReference>
<comment type="catalytic activity">
    <reaction evidence="1 10">
        <text>Hydrolysis of terminal, non-reducing beta-D-glucosyl residues with release of beta-D-glucose.</text>
        <dbReference type="EC" id="3.2.1.21"/>
    </reaction>
</comment>
<dbReference type="Gene3D" id="3.20.20.80">
    <property type="entry name" value="Glycosidases"/>
    <property type="match status" value="1"/>
</dbReference>
<dbReference type="Pfam" id="PF00232">
    <property type="entry name" value="Glyco_hydro_1"/>
    <property type="match status" value="1"/>
</dbReference>
<proteinExistence type="inferred from homology"/>
<evidence type="ECO:0000256" key="3">
    <source>
        <dbReference type="ARBA" id="ARBA00012744"/>
    </source>
</evidence>
<name>A0ABS2RDT2_9ACTN</name>
<accession>A0ABS2RDT2</accession>
<dbReference type="InterPro" id="IPR017736">
    <property type="entry name" value="Glyco_hydro_1_beta-glucosidase"/>
</dbReference>
<keyword evidence="8" id="KW-0624">Polysaccharide degradation</keyword>
<dbReference type="EMBL" id="JAFBCF010000001">
    <property type="protein sequence ID" value="MBM7797156.1"/>
    <property type="molecule type" value="Genomic_DNA"/>
</dbReference>
<dbReference type="InterPro" id="IPR018120">
    <property type="entry name" value="Glyco_hydro_1_AS"/>
</dbReference>
<evidence type="ECO:0000256" key="2">
    <source>
        <dbReference type="ARBA" id="ARBA00010838"/>
    </source>
</evidence>
<evidence type="ECO:0000256" key="8">
    <source>
        <dbReference type="ARBA" id="ARBA00023326"/>
    </source>
</evidence>
<dbReference type="InterPro" id="IPR033132">
    <property type="entry name" value="GH_1_N_CS"/>
</dbReference>
<dbReference type="PANTHER" id="PTHR10353">
    <property type="entry name" value="GLYCOSYL HYDROLASE"/>
    <property type="match status" value="1"/>
</dbReference>
<evidence type="ECO:0000256" key="4">
    <source>
        <dbReference type="ARBA" id="ARBA00022801"/>
    </source>
</evidence>
<evidence type="ECO:0000313" key="12">
    <source>
        <dbReference type="Proteomes" id="UP000704762"/>
    </source>
</evidence>
<evidence type="ECO:0000256" key="9">
    <source>
        <dbReference type="PROSITE-ProRule" id="PRU10055"/>
    </source>
</evidence>
<dbReference type="SUPFAM" id="SSF51445">
    <property type="entry name" value="(Trans)glycosidases"/>
    <property type="match status" value="1"/>
</dbReference>
<keyword evidence="6" id="KW-0119">Carbohydrate metabolism</keyword>
<evidence type="ECO:0000256" key="1">
    <source>
        <dbReference type="ARBA" id="ARBA00000448"/>
    </source>
</evidence>
<dbReference type="NCBIfam" id="TIGR03356">
    <property type="entry name" value="BGL"/>
    <property type="match status" value="1"/>
</dbReference>
<comment type="similarity">
    <text evidence="2 10">Belongs to the glycosyl hydrolase 1 family.</text>
</comment>
<evidence type="ECO:0000256" key="6">
    <source>
        <dbReference type="ARBA" id="ARBA00023277"/>
    </source>
</evidence>
<comment type="caution">
    <text evidence="11">The sequence shown here is derived from an EMBL/GenBank/DDBJ whole genome shotgun (WGS) entry which is preliminary data.</text>
</comment>
<keyword evidence="12" id="KW-1185">Reference proteome</keyword>
<sequence length="480" mass="53270">MTQDLRTFRPDFVFGAATAAFQIEGAHHTDGRTDSIWDTFCRVPGAVLDGHDGAVACDHYHRYREDVALMAELGLDSYRFSTSWARIQPDGGPVNPRGLDFYSRLVDELLERDIKPWLTLYHWDLPQALEDRGGWTNRDTAYLFRDYALNVQQALGDRVQVWTTLNEPWCAAFLGYTAGVHAPGRQDKLAGLAAAHHLLLGHGLAVQALREQNEDLTLGLTLNFTVAKPLDANAPGDLEGVRRIDGQMNRFFLDPILRGRYPDDVLADVAGLGFEEYVHDGDLEIISTPIDVLGVNYYHGEAVSDQPPAQLADAQAETGRKTASPFPAAEGFHSHLQGLPRTGMGWEIQPDGLRELLVRLHSEYAAAMDLDLYVTENGAAFDDEVAADGVVHDASRTAFLKAHLNAVLDAIDDGVPVRGYFYWSLMDNFEWAWGYHKRFGIVAVDYATQRRTIKESGSEYARIIAARRLGHAAGPVPVDR</sequence>
<organism evidence="11 12">
    <name type="scientific">Microlunatus panaciterrae</name>
    <dbReference type="NCBI Taxonomy" id="400768"/>
    <lineage>
        <taxon>Bacteria</taxon>
        <taxon>Bacillati</taxon>
        <taxon>Actinomycetota</taxon>
        <taxon>Actinomycetes</taxon>
        <taxon>Propionibacteriales</taxon>
        <taxon>Propionibacteriaceae</taxon>
        <taxon>Microlunatus</taxon>
    </lineage>
</organism>